<protein>
    <submittedName>
        <fullName evidence="3">2TM domain-containing protein</fullName>
    </submittedName>
</protein>
<proteinExistence type="predicted"/>
<sequence>MGRFRRQLFDNYNDNTTNDERYNLAYKRVKRIKGFYTHLAVYILVNIFILIPDTNHGIFGNEEFWRWENFSTTLFWGIGLVIHAISVFGKDLFFSMNWEERKIKEYMEKEANTKWE</sequence>
<dbReference type="InterPro" id="IPR025698">
    <property type="entry name" value="2TM_dom"/>
</dbReference>
<dbReference type="EMBL" id="JBHMEX010000026">
    <property type="protein sequence ID" value="MFB9063966.1"/>
    <property type="molecule type" value="Genomic_DNA"/>
</dbReference>
<evidence type="ECO:0000313" key="3">
    <source>
        <dbReference type="EMBL" id="MFB9063966.1"/>
    </source>
</evidence>
<evidence type="ECO:0000259" key="2">
    <source>
        <dbReference type="Pfam" id="PF13239"/>
    </source>
</evidence>
<feature type="domain" description="2TM" evidence="2">
    <location>
        <begin position="25"/>
        <end position="108"/>
    </location>
</feature>
<keyword evidence="4" id="KW-1185">Reference proteome</keyword>
<feature type="transmembrane region" description="Helical" evidence="1">
    <location>
        <begin position="35"/>
        <end position="54"/>
    </location>
</feature>
<accession>A0ABV5FLD6</accession>
<dbReference type="Proteomes" id="UP001589589">
    <property type="component" value="Unassembled WGS sequence"/>
</dbReference>
<keyword evidence="1" id="KW-0812">Transmembrane</keyword>
<keyword evidence="1" id="KW-1133">Transmembrane helix</keyword>
<name>A0ABV5FLD6_9FLAO</name>
<comment type="caution">
    <text evidence="3">The sequence shown here is derived from an EMBL/GenBank/DDBJ whole genome shotgun (WGS) entry which is preliminary data.</text>
</comment>
<reference evidence="3 4" key="1">
    <citation type="submission" date="2024-09" db="EMBL/GenBank/DDBJ databases">
        <authorList>
            <person name="Sun Q."/>
            <person name="Mori K."/>
        </authorList>
    </citation>
    <scope>NUCLEOTIDE SEQUENCE [LARGE SCALE GENOMIC DNA]</scope>
    <source>
        <strain evidence="3 4">CECT 7908</strain>
    </source>
</reference>
<evidence type="ECO:0000313" key="4">
    <source>
        <dbReference type="Proteomes" id="UP001589589"/>
    </source>
</evidence>
<evidence type="ECO:0000256" key="1">
    <source>
        <dbReference type="SAM" id="Phobius"/>
    </source>
</evidence>
<feature type="transmembrane region" description="Helical" evidence="1">
    <location>
        <begin position="74"/>
        <end position="94"/>
    </location>
</feature>
<organism evidence="3 4">
    <name type="scientific">Flavobacterium branchiarum</name>
    <dbReference type="NCBI Taxonomy" id="1114870"/>
    <lineage>
        <taxon>Bacteria</taxon>
        <taxon>Pseudomonadati</taxon>
        <taxon>Bacteroidota</taxon>
        <taxon>Flavobacteriia</taxon>
        <taxon>Flavobacteriales</taxon>
        <taxon>Flavobacteriaceae</taxon>
        <taxon>Flavobacterium</taxon>
    </lineage>
</organism>
<dbReference type="RefSeq" id="WP_290262079.1">
    <property type="nucleotide sequence ID" value="NZ_JAUFQQ010000003.1"/>
</dbReference>
<keyword evidence="1" id="KW-0472">Membrane</keyword>
<gene>
    <name evidence="3" type="ORF">ACFFUQ_08015</name>
</gene>
<dbReference type="Pfam" id="PF13239">
    <property type="entry name" value="2TM"/>
    <property type="match status" value="1"/>
</dbReference>